<dbReference type="OrthoDB" id="2416294at2759"/>
<dbReference type="EMBL" id="KN838777">
    <property type="protein sequence ID" value="KIJ94827.1"/>
    <property type="molecule type" value="Genomic_DNA"/>
</dbReference>
<dbReference type="HOGENOM" id="CLU_005726_10_0_1"/>
<reference evidence="1 2" key="1">
    <citation type="submission" date="2014-04" db="EMBL/GenBank/DDBJ databases">
        <authorList>
            <consortium name="DOE Joint Genome Institute"/>
            <person name="Kuo A."/>
            <person name="Kohler A."/>
            <person name="Nagy L.G."/>
            <person name="Floudas D."/>
            <person name="Copeland A."/>
            <person name="Barry K.W."/>
            <person name="Cichocki N."/>
            <person name="Veneault-Fourrey C."/>
            <person name="LaButti K."/>
            <person name="Lindquist E.A."/>
            <person name="Lipzen A."/>
            <person name="Lundell T."/>
            <person name="Morin E."/>
            <person name="Murat C."/>
            <person name="Sun H."/>
            <person name="Tunlid A."/>
            <person name="Henrissat B."/>
            <person name="Grigoriev I.V."/>
            <person name="Hibbett D.S."/>
            <person name="Martin F."/>
            <person name="Nordberg H.P."/>
            <person name="Cantor M.N."/>
            <person name="Hua S.X."/>
        </authorList>
    </citation>
    <scope>NUCLEOTIDE SEQUENCE [LARGE SCALE GENOMIC DNA]</scope>
    <source>
        <strain evidence="1 2">LaAM-08-1</strain>
    </source>
</reference>
<organism evidence="1 2">
    <name type="scientific">Laccaria amethystina LaAM-08-1</name>
    <dbReference type="NCBI Taxonomy" id="1095629"/>
    <lineage>
        <taxon>Eukaryota</taxon>
        <taxon>Fungi</taxon>
        <taxon>Dikarya</taxon>
        <taxon>Basidiomycota</taxon>
        <taxon>Agaricomycotina</taxon>
        <taxon>Agaricomycetes</taxon>
        <taxon>Agaricomycetidae</taxon>
        <taxon>Agaricales</taxon>
        <taxon>Agaricineae</taxon>
        <taxon>Hydnangiaceae</taxon>
        <taxon>Laccaria</taxon>
    </lineage>
</organism>
<protein>
    <submittedName>
        <fullName evidence="1">Uncharacterized protein</fullName>
    </submittedName>
</protein>
<dbReference type="AlphaFoldDB" id="A0A0C9XF78"/>
<evidence type="ECO:0000313" key="1">
    <source>
        <dbReference type="EMBL" id="KIJ94827.1"/>
    </source>
</evidence>
<reference evidence="2" key="2">
    <citation type="submission" date="2015-01" db="EMBL/GenBank/DDBJ databases">
        <title>Evolutionary Origins and Diversification of the Mycorrhizal Mutualists.</title>
        <authorList>
            <consortium name="DOE Joint Genome Institute"/>
            <consortium name="Mycorrhizal Genomics Consortium"/>
            <person name="Kohler A."/>
            <person name="Kuo A."/>
            <person name="Nagy L.G."/>
            <person name="Floudas D."/>
            <person name="Copeland A."/>
            <person name="Barry K.W."/>
            <person name="Cichocki N."/>
            <person name="Veneault-Fourrey C."/>
            <person name="LaButti K."/>
            <person name="Lindquist E.A."/>
            <person name="Lipzen A."/>
            <person name="Lundell T."/>
            <person name="Morin E."/>
            <person name="Murat C."/>
            <person name="Riley R."/>
            <person name="Ohm R."/>
            <person name="Sun H."/>
            <person name="Tunlid A."/>
            <person name="Henrissat B."/>
            <person name="Grigoriev I.V."/>
            <person name="Hibbett D.S."/>
            <person name="Martin F."/>
        </authorList>
    </citation>
    <scope>NUCLEOTIDE SEQUENCE [LARGE SCALE GENOMIC DNA]</scope>
    <source>
        <strain evidence="2">LaAM-08-1</strain>
    </source>
</reference>
<name>A0A0C9XF78_9AGAR</name>
<dbReference type="Proteomes" id="UP000054477">
    <property type="component" value="Unassembled WGS sequence"/>
</dbReference>
<evidence type="ECO:0000313" key="2">
    <source>
        <dbReference type="Proteomes" id="UP000054477"/>
    </source>
</evidence>
<gene>
    <name evidence="1" type="ORF">K443DRAFT_640572</name>
</gene>
<accession>A0A0C9XF78</accession>
<sequence>MYWGWCKYRYREVEKKAFKDAKEAEQHFLEECPKEVIQCFINRLQRFMSAYCKRLTGAAAAWAVCKQKQHRAINQMVMMVIDVLMNPAAPAAAVAEA</sequence>
<proteinExistence type="predicted"/>
<keyword evidence="2" id="KW-1185">Reference proteome</keyword>